<proteinExistence type="predicted"/>
<dbReference type="RefSeq" id="WP_184879238.1">
    <property type="nucleotide sequence ID" value="NZ_JACHEF010000017.1"/>
</dbReference>
<keyword evidence="2" id="KW-1185">Reference proteome</keyword>
<accession>A0A841PVL6</accession>
<evidence type="ECO:0000313" key="1">
    <source>
        <dbReference type="EMBL" id="MBB6414259.1"/>
    </source>
</evidence>
<comment type="caution">
    <text evidence="1">The sequence shown here is derived from an EMBL/GenBank/DDBJ whole genome shotgun (WGS) entry which is preliminary data.</text>
</comment>
<dbReference type="Proteomes" id="UP000556329">
    <property type="component" value="Unassembled WGS sequence"/>
</dbReference>
<reference evidence="1 2" key="1">
    <citation type="submission" date="2020-08" db="EMBL/GenBank/DDBJ databases">
        <title>Genomic Encyclopedia of Type Strains, Phase IV (KMG-IV): sequencing the most valuable type-strain genomes for metagenomic binning, comparative biology and taxonomic classification.</title>
        <authorList>
            <person name="Goeker M."/>
        </authorList>
    </citation>
    <scope>NUCLEOTIDE SEQUENCE [LARGE SCALE GENOMIC DNA]</scope>
    <source>
        <strain evidence="1 2">DSM 100039</strain>
    </source>
</reference>
<dbReference type="AlphaFoldDB" id="A0A841PVL6"/>
<dbReference type="EMBL" id="JACHEF010000017">
    <property type="protein sequence ID" value="MBB6414259.1"/>
    <property type="molecule type" value="Genomic_DNA"/>
</dbReference>
<gene>
    <name evidence="1" type="ORF">HNQ71_006968</name>
</gene>
<protein>
    <submittedName>
        <fullName evidence="1">Uncharacterized protein</fullName>
    </submittedName>
</protein>
<name>A0A841PVL6_9HYPH</name>
<sequence>MDDDMPKREAYSLQRIEDGRSIPVAVFYSKAEALTIIPSLDERYRLMLGDRQIWPNEPSSGRHSGKAN</sequence>
<evidence type="ECO:0000313" key="2">
    <source>
        <dbReference type="Proteomes" id="UP000556329"/>
    </source>
</evidence>
<organism evidence="1 2">
    <name type="scientific">Mesorhizobium sangaii</name>
    <dbReference type="NCBI Taxonomy" id="505389"/>
    <lineage>
        <taxon>Bacteria</taxon>
        <taxon>Pseudomonadati</taxon>
        <taxon>Pseudomonadota</taxon>
        <taxon>Alphaproteobacteria</taxon>
        <taxon>Hyphomicrobiales</taxon>
        <taxon>Phyllobacteriaceae</taxon>
        <taxon>Mesorhizobium</taxon>
    </lineage>
</organism>